<reference evidence="3 4" key="1">
    <citation type="submission" date="2020-08" db="EMBL/GenBank/DDBJ databases">
        <title>Genomic Encyclopedia of Type Strains, Phase III (KMG-III): the genomes of soil and plant-associated and newly described type strains.</title>
        <authorList>
            <person name="Whitman W."/>
        </authorList>
    </citation>
    <scope>NUCLEOTIDE SEQUENCE [LARGE SCALE GENOMIC DNA]</scope>
    <source>
        <strain evidence="3 4">CECT 8640</strain>
    </source>
</reference>
<dbReference type="Pfam" id="PF12706">
    <property type="entry name" value="Lactamase_B_2"/>
    <property type="match status" value="1"/>
</dbReference>
<evidence type="ECO:0000313" key="4">
    <source>
        <dbReference type="Proteomes" id="UP000547510"/>
    </source>
</evidence>
<dbReference type="CDD" id="cd07716">
    <property type="entry name" value="RNaseZ_short-form-like_MBL-fold"/>
    <property type="match status" value="1"/>
</dbReference>
<evidence type="ECO:0000313" key="3">
    <source>
        <dbReference type="EMBL" id="MBB5953539.1"/>
    </source>
</evidence>
<dbReference type="PANTHER" id="PTHR46018:SF4">
    <property type="entry name" value="METALLO-HYDROLASE YHFI-RELATED"/>
    <property type="match status" value="1"/>
</dbReference>
<comment type="caution">
    <text evidence="3">The sequence shown here is derived from an EMBL/GenBank/DDBJ whole genome shotgun (WGS) entry which is preliminary data.</text>
</comment>
<feature type="compositionally biased region" description="Basic and acidic residues" evidence="1">
    <location>
        <begin position="231"/>
        <end position="244"/>
    </location>
</feature>
<dbReference type="Proteomes" id="UP000547510">
    <property type="component" value="Unassembled WGS sequence"/>
</dbReference>
<dbReference type="AlphaFoldDB" id="A0A841C805"/>
<dbReference type="Gene3D" id="3.60.15.10">
    <property type="entry name" value="Ribonuclease Z/Hydroxyacylglutathione hydrolase-like"/>
    <property type="match status" value="1"/>
</dbReference>
<dbReference type="InterPro" id="IPR001279">
    <property type="entry name" value="Metallo-B-lactamas"/>
</dbReference>
<organism evidence="3 4">
    <name type="scientific">Saccharothrix tamanrassetensis</name>
    <dbReference type="NCBI Taxonomy" id="1051531"/>
    <lineage>
        <taxon>Bacteria</taxon>
        <taxon>Bacillati</taxon>
        <taxon>Actinomycetota</taxon>
        <taxon>Actinomycetes</taxon>
        <taxon>Pseudonocardiales</taxon>
        <taxon>Pseudonocardiaceae</taxon>
        <taxon>Saccharothrix</taxon>
    </lineage>
</organism>
<name>A0A841C805_9PSEU</name>
<dbReference type="RefSeq" id="WP_184687178.1">
    <property type="nucleotide sequence ID" value="NZ_JACHJN010000001.1"/>
</dbReference>
<feature type="domain" description="Metallo-beta-lactamase" evidence="2">
    <location>
        <begin position="20"/>
        <end position="212"/>
    </location>
</feature>
<dbReference type="EMBL" id="JACHJN010000001">
    <property type="protein sequence ID" value="MBB5953539.1"/>
    <property type="molecule type" value="Genomic_DNA"/>
</dbReference>
<proteinExistence type="predicted"/>
<dbReference type="SUPFAM" id="SSF56281">
    <property type="entry name" value="Metallo-hydrolase/oxidoreductase"/>
    <property type="match status" value="1"/>
</dbReference>
<evidence type="ECO:0000256" key="1">
    <source>
        <dbReference type="SAM" id="MobiDB-lite"/>
    </source>
</evidence>
<dbReference type="PANTHER" id="PTHR46018">
    <property type="entry name" value="ZINC PHOSPHODIESTERASE ELAC PROTEIN 1"/>
    <property type="match status" value="1"/>
</dbReference>
<keyword evidence="4" id="KW-1185">Reference proteome</keyword>
<dbReference type="SMART" id="SM00849">
    <property type="entry name" value="Lactamase_B"/>
    <property type="match status" value="1"/>
</dbReference>
<evidence type="ECO:0000259" key="2">
    <source>
        <dbReference type="SMART" id="SM00849"/>
    </source>
</evidence>
<dbReference type="InterPro" id="IPR036866">
    <property type="entry name" value="RibonucZ/Hydroxyglut_hydro"/>
</dbReference>
<dbReference type="GO" id="GO:0042781">
    <property type="term" value="F:3'-tRNA processing endoribonuclease activity"/>
    <property type="evidence" value="ECO:0007669"/>
    <property type="project" value="TreeGrafter"/>
</dbReference>
<sequence>MTFTLTVLGTATPYPRPDQACSGYLLRTDTTTVWVDAGPGTLANLQRHTTPDRLDAVWISHTHADHTTDLLPAYYALLFADLQPRRPIPLYGPPGLARRLETFLASTGPNPADAAFDVHELHDGHHTGIGDLTLTSRAVHHGLPAFGLRATHHDTTFAYSGDTGPCPALDDLADGADLFLCEAESDHPTPHHCTPEDAAAAARTTRRLLLTHIGHTLTRQQAAERAGAPLVRDHDTHHVGEATP</sequence>
<gene>
    <name evidence="3" type="ORF">FHS29_000109</name>
</gene>
<protein>
    <submittedName>
        <fullName evidence="3">Ribonuclease BN (tRNA processing enzyme)</fullName>
    </submittedName>
</protein>
<feature type="region of interest" description="Disordered" evidence="1">
    <location>
        <begin position="218"/>
        <end position="244"/>
    </location>
</feature>
<accession>A0A841C805</accession>